<keyword evidence="5 6" id="KW-0472">Membrane</keyword>
<feature type="transmembrane region" description="Helical" evidence="6">
    <location>
        <begin position="491"/>
        <end position="512"/>
    </location>
</feature>
<dbReference type="PANTHER" id="PTHR28234:SF1">
    <property type="entry name" value="NUCLEAR CONTROL OF ATPASE PROTEIN 2"/>
    <property type="match status" value="1"/>
</dbReference>
<comment type="subcellular location">
    <subcellularLocation>
        <location evidence="1">Mitochondrion membrane</location>
        <topology evidence="1">Multi-pass membrane protein</topology>
    </subcellularLocation>
</comment>
<evidence type="ECO:0000256" key="5">
    <source>
        <dbReference type="ARBA" id="ARBA00023136"/>
    </source>
</evidence>
<accession>A0A0W8CMV8</accession>
<keyword evidence="3 6" id="KW-1133">Transmembrane helix</keyword>
<dbReference type="Pfam" id="PF08637">
    <property type="entry name" value="NCA2"/>
    <property type="match status" value="1"/>
</dbReference>
<keyword evidence="2 6" id="KW-0812">Transmembrane</keyword>
<evidence type="ECO:0008006" key="9">
    <source>
        <dbReference type="Google" id="ProtNLM"/>
    </source>
</evidence>
<dbReference type="PANTHER" id="PTHR28234">
    <property type="entry name" value="NUCLEAR CONTROL OF ATPASE PROTEIN 2"/>
    <property type="match status" value="1"/>
</dbReference>
<dbReference type="AlphaFoldDB" id="A0A0W8CMV8"/>
<evidence type="ECO:0000256" key="6">
    <source>
        <dbReference type="SAM" id="Phobius"/>
    </source>
</evidence>
<protein>
    <recommendedName>
        <fullName evidence="9">Nuclear control of ATPase protein 2</fullName>
    </recommendedName>
</protein>
<evidence type="ECO:0000313" key="8">
    <source>
        <dbReference type="Proteomes" id="UP000054636"/>
    </source>
</evidence>
<proteinExistence type="predicted"/>
<dbReference type="InterPro" id="IPR013946">
    <property type="entry name" value="NCA2-like"/>
</dbReference>
<evidence type="ECO:0000313" key="7">
    <source>
        <dbReference type="EMBL" id="KUF85026.1"/>
    </source>
</evidence>
<evidence type="ECO:0000256" key="4">
    <source>
        <dbReference type="ARBA" id="ARBA00023128"/>
    </source>
</evidence>
<evidence type="ECO:0000256" key="1">
    <source>
        <dbReference type="ARBA" id="ARBA00004225"/>
    </source>
</evidence>
<dbReference type="GO" id="GO:0005741">
    <property type="term" value="C:mitochondrial outer membrane"/>
    <property type="evidence" value="ECO:0007669"/>
    <property type="project" value="TreeGrafter"/>
</dbReference>
<evidence type="ECO:0000256" key="2">
    <source>
        <dbReference type="ARBA" id="ARBA00022692"/>
    </source>
</evidence>
<dbReference type="EMBL" id="LNFP01001806">
    <property type="protein sequence ID" value="KUF85026.1"/>
    <property type="molecule type" value="Genomic_DNA"/>
</dbReference>
<reference evidence="7 8" key="1">
    <citation type="submission" date="2015-11" db="EMBL/GenBank/DDBJ databases">
        <title>Genomes and virulence difference between two physiological races of Phytophthora nicotianae.</title>
        <authorList>
            <person name="Liu H."/>
            <person name="Ma X."/>
            <person name="Yu H."/>
            <person name="Fang D."/>
            <person name="Li Y."/>
            <person name="Wang X."/>
            <person name="Wang W."/>
            <person name="Dong Y."/>
            <person name="Xiao B."/>
        </authorList>
    </citation>
    <scope>NUCLEOTIDE SEQUENCE [LARGE SCALE GENOMIC DNA]</scope>
    <source>
        <strain evidence="8">race 1</strain>
    </source>
</reference>
<gene>
    <name evidence="7" type="ORF">AM588_10000806</name>
</gene>
<keyword evidence="4" id="KW-0496">Mitochondrion</keyword>
<evidence type="ECO:0000256" key="3">
    <source>
        <dbReference type="ARBA" id="ARBA00022989"/>
    </source>
</evidence>
<dbReference type="Proteomes" id="UP000054636">
    <property type="component" value="Unassembled WGS sequence"/>
</dbReference>
<comment type="caution">
    <text evidence="7">The sequence shown here is derived from an EMBL/GenBank/DDBJ whole genome shotgun (WGS) entry which is preliminary data.</text>
</comment>
<organism evidence="7 8">
    <name type="scientific">Phytophthora nicotianae</name>
    <name type="common">Potato buckeye rot agent</name>
    <name type="synonym">Phytophthora parasitica</name>
    <dbReference type="NCBI Taxonomy" id="4792"/>
    <lineage>
        <taxon>Eukaryota</taxon>
        <taxon>Sar</taxon>
        <taxon>Stramenopiles</taxon>
        <taxon>Oomycota</taxon>
        <taxon>Peronosporomycetes</taxon>
        <taxon>Peronosporales</taxon>
        <taxon>Peronosporaceae</taxon>
        <taxon>Phytophthora</taxon>
    </lineage>
</organism>
<name>A0A0W8CMV8_PHYNI</name>
<sequence length="634" mass="71883">MDGIVSAPTTHEDVTSAVITDLVSLARSSEKRCPHADALARALAVVSQCYSVPVPSSAASAIPKALTDVSDLLQRHRLYANDNAPSVYTSEQRVVIESGLRLLWTHVTTYQLHAALVDVVRTIDFMPRAVAFWKQMKKRTVREILLRGPMQWILSRAQRITAGERIRSLQETLEAHLRKIGMLKELTTRCSSTFANYEQLAGRMKEGMALLELVYSTNGLCPPRKGHGAFKSQDPILFTAFYFGKFEKLNVMDSLSTNKKNVVITDDNIFEKGCDGIASSDDVVNSMRRVENNLIVFRTAQTQFSRCFQAAMAPCRPPSKIRQRWLQVTTVAICLTAGGFWVVNNQEEFRAGIAAMHAALQEFLNEHMLEPLQAIFEEVVLNQKPEIQDAKALLDTKDSLRRMLSDFVKDTNPKVSSAEMNRIMDEMDMSVVSLQYEKQLAAAVKNLMTGDIVRMLLIQVQFIKKELMVAMGAIDELMHANQLNMQMMATVPTFLVFGGLYKLVTSAFHMIYKRMSDRLFYDSHEIAGFLRNNLRDIERLLNKQNRGSGVSDEAVLGVRDLGFLILLLHQLRDLFESYRALFQEEEQERFEEDLDDLIGEGLLVSQQLAVIQRMYHSHPFLYSTKPNKARWILD</sequence>